<gene>
    <name evidence="1" type="ORF">A3B37_04010</name>
</gene>
<name>A0A1G2LCH0_9BACT</name>
<sequence>MGKFFRVEIPAARGRLFGVGVKLLFLCAALLLVELRKDVDDLTAAIVATIRAGGVREHRLVAMRAERNTRARERVMGATLTRR</sequence>
<dbReference type="EMBL" id="MHQS01000004">
    <property type="protein sequence ID" value="OHA09300.1"/>
    <property type="molecule type" value="Genomic_DNA"/>
</dbReference>
<dbReference type="Proteomes" id="UP000176705">
    <property type="component" value="Unassembled WGS sequence"/>
</dbReference>
<dbReference type="AlphaFoldDB" id="A0A1G2LCH0"/>
<organism evidence="1 2">
    <name type="scientific">Candidatus Sungbacteria bacterium RIFCSPLOWO2_01_FULL_59_16</name>
    <dbReference type="NCBI Taxonomy" id="1802280"/>
    <lineage>
        <taxon>Bacteria</taxon>
        <taxon>Candidatus Sungiibacteriota</taxon>
    </lineage>
</organism>
<evidence type="ECO:0000313" key="1">
    <source>
        <dbReference type="EMBL" id="OHA09300.1"/>
    </source>
</evidence>
<reference evidence="1 2" key="1">
    <citation type="journal article" date="2016" name="Nat. Commun.">
        <title>Thousands of microbial genomes shed light on interconnected biogeochemical processes in an aquifer system.</title>
        <authorList>
            <person name="Anantharaman K."/>
            <person name="Brown C.T."/>
            <person name="Hug L.A."/>
            <person name="Sharon I."/>
            <person name="Castelle C.J."/>
            <person name="Probst A.J."/>
            <person name="Thomas B.C."/>
            <person name="Singh A."/>
            <person name="Wilkins M.J."/>
            <person name="Karaoz U."/>
            <person name="Brodie E.L."/>
            <person name="Williams K.H."/>
            <person name="Hubbard S.S."/>
            <person name="Banfield J.F."/>
        </authorList>
    </citation>
    <scope>NUCLEOTIDE SEQUENCE [LARGE SCALE GENOMIC DNA]</scope>
</reference>
<comment type="caution">
    <text evidence="1">The sequence shown here is derived from an EMBL/GenBank/DDBJ whole genome shotgun (WGS) entry which is preliminary data.</text>
</comment>
<dbReference type="STRING" id="1802280.A3B37_04010"/>
<accession>A0A1G2LCH0</accession>
<evidence type="ECO:0000313" key="2">
    <source>
        <dbReference type="Proteomes" id="UP000176705"/>
    </source>
</evidence>
<protein>
    <submittedName>
        <fullName evidence="1">Uncharacterized protein</fullName>
    </submittedName>
</protein>
<proteinExistence type="predicted"/>